<dbReference type="AlphaFoldDB" id="A0A1J4NNM3"/>
<gene>
    <name evidence="1" type="ORF">WN71_031905</name>
</gene>
<reference evidence="1" key="1">
    <citation type="submission" date="2016-10" db="EMBL/GenBank/DDBJ databases">
        <title>Genome sequence of Streptomyces mangrovisoli MUSC 149.</title>
        <authorList>
            <person name="Lee L.-H."/>
            <person name="Ser H.-L."/>
        </authorList>
    </citation>
    <scope>NUCLEOTIDE SEQUENCE [LARGE SCALE GENOMIC DNA]</scope>
    <source>
        <strain evidence="1">MUSC 149</strain>
    </source>
</reference>
<accession>A0A1J4NNM3</accession>
<organism evidence="1 2">
    <name type="scientific">Streptomyces mangrovisoli</name>
    <dbReference type="NCBI Taxonomy" id="1428628"/>
    <lineage>
        <taxon>Bacteria</taxon>
        <taxon>Bacillati</taxon>
        <taxon>Actinomycetota</taxon>
        <taxon>Actinomycetes</taxon>
        <taxon>Kitasatosporales</taxon>
        <taxon>Streptomycetaceae</taxon>
        <taxon>Streptomyces</taxon>
    </lineage>
</organism>
<evidence type="ECO:0000313" key="1">
    <source>
        <dbReference type="EMBL" id="OIJ64033.1"/>
    </source>
</evidence>
<protein>
    <submittedName>
        <fullName evidence="1">Uncharacterized protein</fullName>
    </submittedName>
</protein>
<keyword evidence="2" id="KW-1185">Reference proteome</keyword>
<proteinExistence type="predicted"/>
<evidence type="ECO:0000313" key="2">
    <source>
        <dbReference type="Proteomes" id="UP000034196"/>
    </source>
</evidence>
<sequence length="256" mass="27533">MRSDLSTGKNLEVYVTMAVSGVLAVLGVVGTVSIPVLMAATLATLTLLAGSALGTRRHIDDLSQELRQRGSDQVPATNYLSADRPGLPAEVATAQEIRVMGVTLARTLRNLYSVLEERVAAGAHVRIVLIDPETTAPLEAARRSTVSDRPDMFENRVRPSIDLLRVLAAGSSAAGRVEVRLVPFVPAFGLVVLDGGGAAGRLYLDLYSHSSANGDAVLRLVPHRDEPWFGHYRAEFDRVWEHSRPVGPADGFPGRH</sequence>
<dbReference type="OrthoDB" id="8438314at2"/>
<comment type="caution">
    <text evidence="1">The sequence shown here is derived from an EMBL/GenBank/DDBJ whole genome shotgun (WGS) entry which is preliminary data.</text>
</comment>
<dbReference type="EMBL" id="LAVA02000090">
    <property type="protein sequence ID" value="OIJ64033.1"/>
    <property type="molecule type" value="Genomic_DNA"/>
</dbReference>
<name>A0A1J4NNM3_9ACTN</name>
<dbReference type="Proteomes" id="UP000034196">
    <property type="component" value="Unassembled WGS sequence"/>
</dbReference>